<feature type="domain" description="LamG-like jellyroll fold" evidence="3">
    <location>
        <begin position="70"/>
        <end position="200"/>
    </location>
</feature>
<evidence type="ECO:0000256" key="2">
    <source>
        <dbReference type="ARBA" id="ARBA00023157"/>
    </source>
</evidence>
<dbReference type="InterPro" id="IPR013320">
    <property type="entry name" value="ConA-like_dom_sf"/>
</dbReference>
<evidence type="ECO:0000256" key="1">
    <source>
        <dbReference type="ARBA" id="ARBA00022729"/>
    </source>
</evidence>
<dbReference type="SMART" id="SM00560">
    <property type="entry name" value="LamGL"/>
    <property type="match status" value="1"/>
</dbReference>
<dbReference type="Gene3D" id="2.60.120.200">
    <property type="match status" value="1"/>
</dbReference>
<dbReference type="AlphaFoldDB" id="A0AB39QW91"/>
<dbReference type="EMBL" id="CP163441">
    <property type="protein sequence ID" value="XDQ47925.1"/>
    <property type="molecule type" value="Genomic_DNA"/>
</dbReference>
<dbReference type="RefSeq" id="WP_369226774.1">
    <property type="nucleotide sequence ID" value="NZ_CP163441.1"/>
</dbReference>
<sequence length="765" mass="79896">MTTADLILHWHLDEVLAAGGVVDASDNHLNGTPEGAPKSLPDERFGSCLALDGAADALTLGQTPRLALTAGYTVEAWINPGHFPAHGAGIAATAAQVFALALAADGSVDHVSAAGAATVTAPPGSVPPGVWTHIAATSDGQAARTYINATLVAERPLPTGTAPGPAADAMVVGRLAQGPLGHYDGRLVHVRVYDGPLTEAEIGLDMAEDEAELAAFVRSHPVDFELANQDQHPVLFIDDGLLGQPMTLTVRNTSRQEITLRPLTGPVSAVNHHLALRFRPQTLAATPEPVLNAPGWQVLRAPDPSTGGDTLYFLCTAPAPLRPGAGLTLPLTGMNADGRGGTRGTRVELGYQQLTFTGETDELSGSRLQFLDVVNHLGRTDIPLRAAFSGGNRVLSDGSTPNTLRLRVANASHDQPLTLTGTADSGDGADGATSVVVTLDVEHAGESTDWALLTAGAAPAATLAVTGTSDPAGLPVTAFPQPLREIGAQSLQWKLTVPRTVTVPPTGWLELTLAGLVVPASLGQSQVYVSYVNVPGYADAATAVTVEKSPLLFAGQRAGLGTTAPQAKLQIVDAPTDPNSGSLVLGPTDGTSSNLRMGYHTGYSWIQSHGSRPLALNPIGNNVGIGTAAPSSPLTVSAAAAHLQLRRDTVDVQAGNLLFLELFQAQSSTQTNPSIRFHQWNSFWHRIEARPEGFHLKTGDLTSDALVDLYASTLYVQQLNLGGLLVRLHDAEVLNQLSSGELQVELYDIPHSRSGGTWTLRLVGQ</sequence>
<dbReference type="InterPro" id="IPR006558">
    <property type="entry name" value="LamG-like"/>
</dbReference>
<dbReference type="SUPFAM" id="SSF49899">
    <property type="entry name" value="Concanavalin A-like lectins/glucanases"/>
    <property type="match status" value="1"/>
</dbReference>
<dbReference type="Pfam" id="PF13385">
    <property type="entry name" value="Laminin_G_3"/>
    <property type="match status" value="1"/>
</dbReference>
<gene>
    <name evidence="4" type="ORF">AB5J52_39815</name>
</gene>
<organism evidence="4">
    <name type="scientific">Streptomyces sp. R39</name>
    <dbReference type="NCBI Taxonomy" id="3238631"/>
    <lineage>
        <taxon>Bacteria</taxon>
        <taxon>Bacillati</taxon>
        <taxon>Actinomycetota</taxon>
        <taxon>Actinomycetes</taxon>
        <taxon>Kitasatosporales</taxon>
        <taxon>Streptomycetaceae</taxon>
        <taxon>Streptomyces</taxon>
    </lineage>
</organism>
<evidence type="ECO:0000313" key="4">
    <source>
        <dbReference type="EMBL" id="XDQ47925.1"/>
    </source>
</evidence>
<proteinExistence type="predicted"/>
<reference evidence="4" key="1">
    <citation type="submission" date="2024-07" db="EMBL/GenBank/DDBJ databases">
        <authorList>
            <person name="Yu S.T."/>
        </authorList>
    </citation>
    <scope>NUCLEOTIDE SEQUENCE</scope>
    <source>
        <strain evidence="4">R39</strain>
    </source>
</reference>
<evidence type="ECO:0000259" key="3">
    <source>
        <dbReference type="SMART" id="SM00560"/>
    </source>
</evidence>
<accession>A0AB39QW91</accession>
<keyword evidence="2" id="KW-1015">Disulfide bond</keyword>
<protein>
    <submittedName>
        <fullName evidence="4">LamG domain-containing protein</fullName>
    </submittedName>
</protein>
<keyword evidence="1" id="KW-0732">Signal</keyword>
<name>A0AB39QW91_9ACTN</name>